<dbReference type="AlphaFoldDB" id="A0A8H7VB39"/>
<accession>A0A8H7VB39</accession>
<gene>
    <name evidence="1" type="ORF">INT45_007682</name>
</gene>
<proteinExistence type="predicted"/>
<dbReference type="InterPro" id="IPR041078">
    <property type="entry name" value="Plavaka"/>
</dbReference>
<name>A0A8H7VB39_9FUNG</name>
<evidence type="ECO:0000313" key="1">
    <source>
        <dbReference type="EMBL" id="KAG2216681.1"/>
    </source>
</evidence>
<dbReference type="Proteomes" id="UP000646827">
    <property type="component" value="Unassembled WGS sequence"/>
</dbReference>
<reference evidence="1 2" key="1">
    <citation type="submission" date="2020-12" db="EMBL/GenBank/DDBJ databases">
        <title>Metabolic potential, ecology and presence of endohyphal bacteria is reflected in genomic diversity of Mucoromycotina.</title>
        <authorList>
            <person name="Muszewska A."/>
            <person name="Okrasinska A."/>
            <person name="Steczkiewicz K."/>
            <person name="Drgas O."/>
            <person name="Orlowska M."/>
            <person name="Perlinska-Lenart U."/>
            <person name="Aleksandrzak-Piekarczyk T."/>
            <person name="Szatraj K."/>
            <person name="Zielenkiewicz U."/>
            <person name="Pilsyk S."/>
            <person name="Malc E."/>
            <person name="Mieczkowski P."/>
            <person name="Kruszewska J.S."/>
            <person name="Biernat P."/>
            <person name="Pawlowska J."/>
        </authorList>
    </citation>
    <scope>NUCLEOTIDE SEQUENCE [LARGE SCALE GENOMIC DNA]</scope>
    <source>
        <strain evidence="1 2">CBS 142.35</strain>
    </source>
</reference>
<dbReference type="OrthoDB" id="2287179at2759"/>
<keyword evidence="2" id="KW-1185">Reference proteome</keyword>
<evidence type="ECO:0000313" key="2">
    <source>
        <dbReference type="Proteomes" id="UP000646827"/>
    </source>
</evidence>
<sequence>MLIVHFLIYCNICGVSENLFSHPLFNDVTQLQPSIVTPSPDGCVILGLMLAPDQTVSTGDMRKKAWPVYISLSNTPIEYRRRDTLHRTRLLAYLPVIESKSLANKKWFLQAKQAIYHYCIDHILTPFKTQQYYLMKGPDNMMYKCVPALASYSVDLSEQRLLALMHYFKGIYTHLLDCVEMLIINNPNFNGTTVITEINTRASNNLVYKEHRPFNKGIFSHYLKNPTYTEMRSNMVIILPYCYDYFPLQACLCLRQFLDFIMNAITEYYKHLPIFQKYSPSSLNFPKNHILQKYVNDIRERGIISGYSTTSSEHQHSMDVKKSSKRTNQKFNSLEQMANFAKYLYGPGFKS</sequence>
<comment type="caution">
    <text evidence="1">The sequence shown here is derived from an EMBL/GenBank/DDBJ whole genome shotgun (WGS) entry which is preliminary data.</text>
</comment>
<protein>
    <submittedName>
        <fullName evidence="1">Uncharacterized protein</fullName>
    </submittedName>
</protein>
<dbReference type="Pfam" id="PF18759">
    <property type="entry name" value="Plavaka"/>
    <property type="match status" value="1"/>
</dbReference>
<dbReference type="EMBL" id="JAEPRB010000373">
    <property type="protein sequence ID" value="KAG2216681.1"/>
    <property type="molecule type" value="Genomic_DNA"/>
</dbReference>
<organism evidence="1 2">
    <name type="scientific">Circinella minor</name>
    <dbReference type="NCBI Taxonomy" id="1195481"/>
    <lineage>
        <taxon>Eukaryota</taxon>
        <taxon>Fungi</taxon>
        <taxon>Fungi incertae sedis</taxon>
        <taxon>Mucoromycota</taxon>
        <taxon>Mucoromycotina</taxon>
        <taxon>Mucoromycetes</taxon>
        <taxon>Mucorales</taxon>
        <taxon>Lichtheimiaceae</taxon>
        <taxon>Circinella</taxon>
    </lineage>
</organism>